<dbReference type="Pfam" id="PF00201">
    <property type="entry name" value="UDPGT"/>
    <property type="match status" value="1"/>
</dbReference>
<protein>
    <recommendedName>
        <fullName evidence="5">Glycosyltransferase</fullName>
        <ecNumber evidence="5">2.4.1.-</ecNumber>
    </recommendedName>
</protein>
<dbReference type="Gene3D" id="3.40.50.2000">
    <property type="entry name" value="Glycogen Phosphorylase B"/>
    <property type="match status" value="2"/>
</dbReference>
<dbReference type="GO" id="GO:0080044">
    <property type="term" value="F:quercetin 7-O-glucosyltransferase activity"/>
    <property type="evidence" value="ECO:0007669"/>
    <property type="project" value="TreeGrafter"/>
</dbReference>
<dbReference type="PANTHER" id="PTHR11926">
    <property type="entry name" value="GLUCOSYL/GLUCURONOSYL TRANSFERASES"/>
    <property type="match status" value="1"/>
</dbReference>
<keyword evidence="3 4" id="KW-0808">Transferase</keyword>
<dbReference type="InterPro" id="IPR002213">
    <property type="entry name" value="UDP_glucos_trans"/>
</dbReference>
<dbReference type="FunFam" id="3.40.50.2000:FF:000055">
    <property type="entry name" value="Glycosyltransferase"/>
    <property type="match status" value="1"/>
</dbReference>
<evidence type="ECO:0000256" key="5">
    <source>
        <dbReference type="RuleBase" id="RU362057"/>
    </source>
</evidence>
<dbReference type="SUPFAM" id="SSF53756">
    <property type="entry name" value="UDP-Glycosyltransferase/glycogen phosphorylase"/>
    <property type="match status" value="1"/>
</dbReference>
<proteinExistence type="inferred from homology"/>
<comment type="caution">
    <text evidence="6">The sequence shown here is derived from an EMBL/GenBank/DDBJ whole genome shotgun (WGS) entry which is preliminary data.</text>
</comment>
<name>A0A2I0IXI7_PUNGR</name>
<dbReference type="GO" id="GO:0080043">
    <property type="term" value="F:quercetin 3-O-glucosyltransferase activity"/>
    <property type="evidence" value="ECO:0007669"/>
    <property type="project" value="TreeGrafter"/>
</dbReference>
<dbReference type="EC" id="2.4.1.-" evidence="5"/>
<evidence type="ECO:0000313" key="6">
    <source>
        <dbReference type="EMBL" id="PKI48731.1"/>
    </source>
</evidence>
<organism evidence="6 7">
    <name type="scientific">Punica granatum</name>
    <name type="common">Pomegranate</name>
    <dbReference type="NCBI Taxonomy" id="22663"/>
    <lineage>
        <taxon>Eukaryota</taxon>
        <taxon>Viridiplantae</taxon>
        <taxon>Streptophyta</taxon>
        <taxon>Embryophyta</taxon>
        <taxon>Tracheophyta</taxon>
        <taxon>Spermatophyta</taxon>
        <taxon>Magnoliopsida</taxon>
        <taxon>eudicotyledons</taxon>
        <taxon>Gunneridae</taxon>
        <taxon>Pentapetalae</taxon>
        <taxon>rosids</taxon>
        <taxon>malvids</taxon>
        <taxon>Myrtales</taxon>
        <taxon>Lythraceae</taxon>
        <taxon>Punica</taxon>
    </lineage>
</organism>
<dbReference type="InterPro" id="IPR035595">
    <property type="entry name" value="UDP_glycos_trans_CS"/>
</dbReference>
<gene>
    <name evidence="6" type="ORF">CRG98_030872</name>
</gene>
<comment type="similarity">
    <text evidence="1 4">Belongs to the UDP-glycosyltransferase family.</text>
</comment>
<evidence type="ECO:0000256" key="2">
    <source>
        <dbReference type="ARBA" id="ARBA00022676"/>
    </source>
</evidence>
<evidence type="ECO:0000256" key="4">
    <source>
        <dbReference type="RuleBase" id="RU003718"/>
    </source>
</evidence>
<reference evidence="6 7" key="1">
    <citation type="submission" date="2017-11" db="EMBL/GenBank/DDBJ databases">
        <title>De-novo sequencing of pomegranate (Punica granatum L.) genome.</title>
        <authorList>
            <person name="Akparov Z."/>
            <person name="Amiraslanov A."/>
            <person name="Hajiyeva S."/>
            <person name="Abbasov M."/>
            <person name="Kaur K."/>
            <person name="Hamwieh A."/>
            <person name="Solovyev V."/>
            <person name="Salamov A."/>
            <person name="Braich B."/>
            <person name="Kosarev P."/>
            <person name="Mahmoud A."/>
            <person name="Hajiyev E."/>
            <person name="Babayeva S."/>
            <person name="Izzatullayeva V."/>
            <person name="Mammadov A."/>
            <person name="Mammadov A."/>
            <person name="Sharifova S."/>
            <person name="Ojaghi J."/>
            <person name="Eynullazada K."/>
            <person name="Bayramov B."/>
            <person name="Abdulazimova A."/>
            <person name="Shahmuradov I."/>
        </authorList>
    </citation>
    <scope>NUCLEOTIDE SEQUENCE [LARGE SCALE GENOMIC DNA]</scope>
    <source>
        <strain evidence="7">cv. AG2017</strain>
        <tissue evidence="6">Leaf</tissue>
    </source>
</reference>
<dbReference type="GeneID" id="116197160"/>
<evidence type="ECO:0000256" key="1">
    <source>
        <dbReference type="ARBA" id="ARBA00009995"/>
    </source>
</evidence>
<dbReference type="CDD" id="cd03784">
    <property type="entry name" value="GT1_Gtf-like"/>
    <property type="match status" value="1"/>
</dbReference>
<accession>A0A2I0IXI7</accession>
<dbReference type="AlphaFoldDB" id="A0A2I0IXI7"/>
<dbReference type="EMBL" id="PGOL01002347">
    <property type="protein sequence ID" value="PKI48731.1"/>
    <property type="molecule type" value="Genomic_DNA"/>
</dbReference>
<dbReference type="Proteomes" id="UP000233551">
    <property type="component" value="Unassembled WGS sequence"/>
</dbReference>
<sequence>MESVQVISKHKPHAVCIPYPAQGHINPMLNLAKILHLGGFHITFVHSEYNHRRLLKSLGPDSLDGIPDFHFDAIPDGLPQSEDVDSTQDIPSLSDSTSKNCLGPFMELLSKLNDTSTSDVPPVTCIVSDGAMSFTIDAAEKFGVPCAVLWTPSACGFVCYTQYHKLFEKGLAPLKDTSYLTNGYLDTTIDWIPGMKSIRFQDLPSFIRTTNANDIMVNYIIREVRRTFRASALIFNTFDSLEKDVLKALSSMFPRLYTIGPLQLLKDQMKNIGSKLNNPTSLNLWKEETECLEWLELREPGSVLYVNFGSIAMLTTEQVVEFAWGLANSQRPFLWVVRSDLVYGNSALLPPEFMEETQERGMLAGWVPQDKVLNHPAIGGFLTHCGWNSILESLCGGIPVICWPFFAEQQTNCLYCRTDWGIGLEIDGDVKRDEVEKLVKELMEGEKGSEMRKKAAEWKRMAEEAVSPGGSSYQNLENLLAEVLLKK</sequence>
<keyword evidence="2 4" id="KW-0328">Glycosyltransferase</keyword>
<evidence type="ECO:0000313" key="7">
    <source>
        <dbReference type="Proteomes" id="UP000233551"/>
    </source>
</evidence>
<evidence type="ECO:0000256" key="3">
    <source>
        <dbReference type="ARBA" id="ARBA00022679"/>
    </source>
</evidence>
<dbReference type="PROSITE" id="PS00375">
    <property type="entry name" value="UDPGT"/>
    <property type="match status" value="1"/>
</dbReference>
<dbReference type="OrthoDB" id="5835829at2759"/>
<dbReference type="PANTHER" id="PTHR11926:SF1498">
    <property type="entry name" value="GLYCOSYLTRANSFERASE"/>
    <property type="match status" value="1"/>
</dbReference>
<keyword evidence="7" id="KW-1185">Reference proteome</keyword>
<dbReference type="FunFam" id="3.40.50.2000:FF:000027">
    <property type="entry name" value="Glycosyltransferase"/>
    <property type="match status" value="1"/>
</dbReference>